<organism evidence="2 3">
    <name type="scientific">Trichophyton equinum (strain ATCC MYA-4606 / CBS 127.97)</name>
    <name type="common">Horse ringworm fungus</name>
    <dbReference type="NCBI Taxonomy" id="559882"/>
    <lineage>
        <taxon>Eukaryota</taxon>
        <taxon>Fungi</taxon>
        <taxon>Dikarya</taxon>
        <taxon>Ascomycota</taxon>
        <taxon>Pezizomycotina</taxon>
        <taxon>Eurotiomycetes</taxon>
        <taxon>Eurotiomycetidae</taxon>
        <taxon>Onygenales</taxon>
        <taxon>Arthrodermataceae</taxon>
        <taxon>Trichophyton</taxon>
    </lineage>
</organism>
<sequence length="110" mass="12869">MPRDRENESATIAEDTQQDTQSALPLEETRDDQNLPEPSEDEDPRVERDRLTQEQRDLENRIKTLRQRKKVKALREQMEALTRELEGQEPETQPEGLTQGEESADEEIPR</sequence>
<feature type="region of interest" description="Disordered" evidence="1">
    <location>
        <begin position="1"/>
        <end position="110"/>
    </location>
</feature>
<feature type="compositionally biased region" description="Basic residues" evidence="1">
    <location>
        <begin position="63"/>
        <end position="72"/>
    </location>
</feature>
<dbReference type="Proteomes" id="UP000009169">
    <property type="component" value="Unassembled WGS sequence"/>
</dbReference>
<dbReference type="VEuPathDB" id="FungiDB:TEQG_08443"/>
<evidence type="ECO:0000313" key="3">
    <source>
        <dbReference type="Proteomes" id="UP000009169"/>
    </source>
</evidence>
<gene>
    <name evidence="2" type="ORF">TEQG_08443</name>
</gene>
<dbReference type="AlphaFoldDB" id="F2Q5U6"/>
<keyword evidence="3" id="KW-1185">Reference proteome</keyword>
<accession>F2Q5U6</accession>
<dbReference type="EMBL" id="DS995812">
    <property type="protein sequence ID" value="EGE09514.1"/>
    <property type="molecule type" value="Genomic_DNA"/>
</dbReference>
<name>F2Q5U6_TRIEC</name>
<proteinExistence type="predicted"/>
<evidence type="ECO:0000256" key="1">
    <source>
        <dbReference type="SAM" id="MobiDB-lite"/>
    </source>
</evidence>
<reference evidence="3" key="1">
    <citation type="journal article" date="2012" name="MBio">
        <title>Comparative genome analysis of Trichophyton rubrum and related dermatophytes reveals candidate genes involved in infection.</title>
        <authorList>
            <person name="Martinez D.A."/>
            <person name="Oliver B.G."/>
            <person name="Graeser Y."/>
            <person name="Goldberg J.M."/>
            <person name="Li W."/>
            <person name="Martinez-Rossi N.M."/>
            <person name="Monod M."/>
            <person name="Shelest E."/>
            <person name="Barton R.C."/>
            <person name="Birch E."/>
            <person name="Brakhage A.A."/>
            <person name="Chen Z."/>
            <person name="Gurr S.J."/>
            <person name="Heiman D."/>
            <person name="Heitman J."/>
            <person name="Kosti I."/>
            <person name="Rossi A."/>
            <person name="Saif S."/>
            <person name="Samalova M."/>
            <person name="Saunders C.W."/>
            <person name="Shea T."/>
            <person name="Summerbell R.C."/>
            <person name="Xu J."/>
            <person name="Young S."/>
            <person name="Zeng Q."/>
            <person name="Birren B.W."/>
            <person name="Cuomo C.A."/>
            <person name="White T.C."/>
        </authorList>
    </citation>
    <scope>NUCLEOTIDE SEQUENCE [LARGE SCALE GENOMIC DNA]</scope>
    <source>
        <strain evidence="3">ATCC MYA-4606 / CBS 127.97</strain>
    </source>
</reference>
<protein>
    <submittedName>
        <fullName evidence="2">Uncharacterized protein</fullName>
    </submittedName>
</protein>
<feature type="compositionally biased region" description="Polar residues" evidence="1">
    <location>
        <begin position="14"/>
        <end position="23"/>
    </location>
</feature>
<dbReference type="HOGENOM" id="CLU_2172854_0_0_1"/>
<feature type="compositionally biased region" description="Basic and acidic residues" evidence="1">
    <location>
        <begin position="45"/>
        <end position="62"/>
    </location>
</feature>
<feature type="compositionally biased region" description="Basic and acidic residues" evidence="1">
    <location>
        <begin position="73"/>
        <end position="86"/>
    </location>
</feature>
<evidence type="ECO:0000313" key="2">
    <source>
        <dbReference type="EMBL" id="EGE09514.1"/>
    </source>
</evidence>